<organism evidence="2 3">
    <name type="scientific">Paraburkholderia diazotrophica</name>
    <dbReference type="NCBI Taxonomy" id="667676"/>
    <lineage>
        <taxon>Bacteria</taxon>
        <taxon>Pseudomonadati</taxon>
        <taxon>Pseudomonadota</taxon>
        <taxon>Betaproteobacteria</taxon>
        <taxon>Burkholderiales</taxon>
        <taxon>Burkholderiaceae</taxon>
        <taxon>Paraburkholderia</taxon>
    </lineage>
</organism>
<evidence type="ECO:0000313" key="3">
    <source>
        <dbReference type="Proteomes" id="UP000198866"/>
    </source>
</evidence>
<dbReference type="AlphaFoldDB" id="A0A1H6VLF9"/>
<evidence type="ECO:0000313" key="2">
    <source>
        <dbReference type="EMBL" id="SEJ03834.1"/>
    </source>
</evidence>
<name>A0A1H6VLF9_9BURK</name>
<proteinExistence type="predicted"/>
<dbReference type="Proteomes" id="UP000198866">
    <property type="component" value="Unassembled WGS sequence"/>
</dbReference>
<evidence type="ECO:0000256" key="1">
    <source>
        <dbReference type="SAM" id="MobiDB-lite"/>
    </source>
</evidence>
<reference evidence="3" key="1">
    <citation type="submission" date="2016-10" db="EMBL/GenBank/DDBJ databases">
        <authorList>
            <person name="Varghese N."/>
            <person name="Submissions S."/>
        </authorList>
    </citation>
    <scope>NUCLEOTIDE SEQUENCE [LARGE SCALE GENOMIC DNA]</scope>
    <source>
        <strain evidence="3">LMG 26031</strain>
    </source>
</reference>
<feature type="compositionally biased region" description="Basic and acidic residues" evidence="1">
    <location>
        <begin position="244"/>
        <end position="254"/>
    </location>
</feature>
<feature type="compositionally biased region" description="Basic residues" evidence="1">
    <location>
        <begin position="274"/>
        <end position="283"/>
    </location>
</feature>
<sequence length="296" mass="33351">MWFVSATALFWSLWLAAGIRDCVGLLCPSLASAMRLPARALPLCGAALTFFAAAKKVSKESGLTPPVLDLYPRALNVPEFHTAVCSLMFVANALAKRLTRFMHPCCSPRHRIFAAPLRQTVCRHSRRAGHPRHAMRLKCGRRPVRYSNLIHYRHAALTCSMPLAVPRVYEAGEAFNQCVGNEHGPECSRSKHGDVESPWVEVKHWRYEPAFFAYFLCGGKESECRPAQGQRPRREALTRMPAQRQKDQKTKAVADTKPLLQINKKPPIDEQRGARHIPRAVRREKHDAIGDVFRTA</sequence>
<protein>
    <submittedName>
        <fullName evidence="2">Uncharacterized protein</fullName>
    </submittedName>
</protein>
<dbReference type="STRING" id="667676.SAMN05192539_100636"/>
<keyword evidence="3" id="KW-1185">Reference proteome</keyword>
<accession>A0A1H6VLF9</accession>
<feature type="region of interest" description="Disordered" evidence="1">
    <location>
        <begin position="225"/>
        <end position="296"/>
    </location>
</feature>
<gene>
    <name evidence="2" type="ORF">SAMN05192539_100636</name>
</gene>
<dbReference type="EMBL" id="FNYE01000006">
    <property type="protein sequence ID" value="SEJ03834.1"/>
    <property type="molecule type" value="Genomic_DNA"/>
</dbReference>